<dbReference type="Proteomes" id="UP000032141">
    <property type="component" value="Chromosome C8"/>
</dbReference>
<evidence type="ECO:0000256" key="1">
    <source>
        <dbReference type="SAM" id="MobiDB-lite"/>
    </source>
</evidence>
<dbReference type="EnsemblPlants" id="Bo8g065880.1">
    <property type="protein sequence ID" value="Bo8g065880.1"/>
    <property type="gene ID" value="Bo8g065880"/>
</dbReference>
<dbReference type="Gramene" id="Bo8g065880.1">
    <property type="protein sequence ID" value="Bo8g065880.1"/>
    <property type="gene ID" value="Bo8g065880"/>
</dbReference>
<feature type="region of interest" description="Disordered" evidence="1">
    <location>
        <begin position="1"/>
        <end position="33"/>
    </location>
</feature>
<reference evidence="2 3" key="1">
    <citation type="journal article" date="2014" name="Genome Biol.">
        <title>Transcriptome and methylome profiling reveals relics of genome dominance in the mesopolyploid Brassica oleracea.</title>
        <authorList>
            <person name="Parkin I.A."/>
            <person name="Koh C."/>
            <person name="Tang H."/>
            <person name="Robinson S.J."/>
            <person name="Kagale S."/>
            <person name="Clarke W.E."/>
            <person name="Town C.D."/>
            <person name="Nixon J."/>
            <person name="Krishnakumar V."/>
            <person name="Bidwell S.L."/>
            <person name="Denoeud F."/>
            <person name="Belcram H."/>
            <person name="Links M.G."/>
            <person name="Just J."/>
            <person name="Clarke C."/>
            <person name="Bender T."/>
            <person name="Huebert T."/>
            <person name="Mason A.S."/>
            <person name="Pires J.C."/>
            <person name="Barker G."/>
            <person name="Moore J."/>
            <person name="Walley P.G."/>
            <person name="Manoli S."/>
            <person name="Batley J."/>
            <person name="Edwards D."/>
            <person name="Nelson M.N."/>
            <person name="Wang X."/>
            <person name="Paterson A.H."/>
            <person name="King G."/>
            <person name="Bancroft I."/>
            <person name="Chalhoub B."/>
            <person name="Sharpe A.G."/>
        </authorList>
    </citation>
    <scope>NUCLEOTIDE SEQUENCE</scope>
    <source>
        <strain evidence="2 3">cv. TO1000</strain>
    </source>
</reference>
<organism evidence="2 3">
    <name type="scientific">Brassica oleracea var. oleracea</name>
    <dbReference type="NCBI Taxonomy" id="109376"/>
    <lineage>
        <taxon>Eukaryota</taxon>
        <taxon>Viridiplantae</taxon>
        <taxon>Streptophyta</taxon>
        <taxon>Embryophyta</taxon>
        <taxon>Tracheophyta</taxon>
        <taxon>Spermatophyta</taxon>
        <taxon>Magnoliopsida</taxon>
        <taxon>eudicotyledons</taxon>
        <taxon>Gunneridae</taxon>
        <taxon>Pentapetalae</taxon>
        <taxon>rosids</taxon>
        <taxon>malvids</taxon>
        <taxon>Brassicales</taxon>
        <taxon>Brassicaceae</taxon>
        <taxon>Brassiceae</taxon>
        <taxon>Brassica</taxon>
    </lineage>
</organism>
<evidence type="ECO:0000313" key="2">
    <source>
        <dbReference type="EnsemblPlants" id="Bo8g065880.1"/>
    </source>
</evidence>
<feature type="compositionally biased region" description="Basic and acidic residues" evidence="1">
    <location>
        <begin position="8"/>
        <end position="19"/>
    </location>
</feature>
<dbReference type="AlphaFoldDB" id="A0A0D3DPM4"/>
<protein>
    <submittedName>
        <fullName evidence="2">Uncharacterized protein</fullName>
    </submittedName>
</protein>
<accession>A0A0D3DPM4</accession>
<keyword evidence="3" id="KW-1185">Reference proteome</keyword>
<proteinExistence type="predicted"/>
<dbReference type="HOGENOM" id="CLU_2609389_0_0_1"/>
<sequence length="79" mass="8759">MCEDGSEMMEHSGTDDGGTKRPQGVKATKRCSTERMSMKTMLDGNDMSNFQTILIAKPEPLAAYEEGLKKKLIDELMSN</sequence>
<evidence type="ECO:0000313" key="3">
    <source>
        <dbReference type="Proteomes" id="UP000032141"/>
    </source>
</evidence>
<name>A0A0D3DPM4_BRAOL</name>
<reference evidence="2" key="2">
    <citation type="submission" date="2015-03" db="UniProtKB">
        <authorList>
            <consortium name="EnsemblPlants"/>
        </authorList>
    </citation>
    <scope>IDENTIFICATION</scope>
</reference>